<accession>A0A401NTJ8</accession>
<evidence type="ECO:0000256" key="6">
    <source>
        <dbReference type="ARBA" id="ARBA00023173"/>
    </source>
</evidence>
<keyword evidence="9" id="KW-1133">Transmembrane helix</keyword>
<evidence type="ECO:0000256" key="1">
    <source>
        <dbReference type="ARBA" id="ARBA00004141"/>
    </source>
</evidence>
<keyword evidence="12" id="KW-1185">Reference proteome</keyword>
<organism evidence="11 12">
    <name type="scientific">Scyliorhinus torazame</name>
    <name type="common">Cloudy catshark</name>
    <name type="synonym">Catulus torazame</name>
    <dbReference type="NCBI Taxonomy" id="75743"/>
    <lineage>
        <taxon>Eukaryota</taxon>
        <taxon>Metazoa</taxon>
        <taxon>Chordata</taxon>
        <taxon>Craniata</taxon>
        <taxon>Vertebrata</taxon>
        <taxon>Chondrichthyes</taxon>
        <taxon>Elasmobranchii</taxon>
        <taxon>Galeomorphii</taxon>
        <taxon>Galeoidea</taxon>
        <taxon>Carcharhiniformes</taxon>
        <taxon>Scyliorhinidae</taxon>
        <taxon>Scyliorhinus</taxon>
    </lineage>
</organism>
<feature type="domain" description="Neurotransmitter-gated ion-channel transmembrane" evidence="10">
    <location>
        <begin position="66"/>
        <end position="94"/>
    </location>
</feature>
<dbReference type="Gene3D" id="1.20.58.390">
    <property type="entry name" value="Neurotransmitter-gated ion-channel transmembrane domain"/>
    <property type="match status" value="1"/>
</dbReference>
<dbReference type="InterPro" id="IPR006029">
    <property type="entry name" value="Neurotrans-gated_channel_TM"/>
</dbReference>
<dbReference type="GO" id="GO:0005254">
    <property type="term" value="F:chloride channel activity"/>
    <property type="evidence" value="ECO:0007669"/>
    <property type="project" value="UniProtKB-KW"/>
</dbReference>
<dbReference type="InterPro" id="IPR036719">
    <property type="entry name" value="Neuro-gated_channel_TM_sf"/>
</dbReference>
<keyword evidence="7" id="KW-0868">Chloride</keyword>
<evidence type="ECO:0000256" key="5">
    <source>
        <dbReference type="ARBA" id="ARBA00023065"/>
    </source>
</evidence>
<name>A0A401NTJ8_SCYTO</name>
<dbReference type="PRINTS" id="PR00253">
    <property type="entry name" value="GABAARECEPTR"/>
</dbReference>
<dbReference type="InterPro" id="IPR006028">
    <property type="entry name" value="GABAA/Glycine_rcpt"/>
</dbReference>
<keyword evidence="3" id="KW-0813">Transport</keyword>
<feature type="non-terminal residue" evidence="11">
    <location>
        <position position="94"/>
    </location>
</feature>
<keyword evidence="6" id="KW-0869">Chloride channel</keyword>
<keyword evidence="9" id="KW-0472">Membrane</keyword>
<dbReference type="InterPro" id="IPR036734">
    <property type="entry name" value="Neur_chan_lig-bd_sf"/>
</dbReference>
<dbReference type="OMA" id="WISHEAT"/>
<gene>
    <name evidence="11" type="ORF">scyTo_0011720</name>
</gene>
<keyword evidence="4" id="KW-1003">Cell membrane</keyword>
<feature type="transmembrane region" description="Helical" evidence="9">
    <location>
        <begin position="59"/>
        <end position="83"/>
    </location>
</feature>
<proteinExistence type="predicted"/>
<protein>
    <recommendedName>
        <fullName evidence="10">Neurotransmitter-gated ion-channel transmembrane domain-containing protein</fullName>
    </recommendedName>
</protein>
<evidence type="ECO:0000259" key="10">
    <source>
        <dbReference type="Pfam" id="PF02932"/>
    </source>
</evidence>
<dbReference type="SUPFAM" id="SSF90112">
    <property type="entry name" value="Neurotransmitter-gated ion-channel transmembrane pore"/>
    <property type="match status" value="1"/>
</dbReference>
<dbReference type="Proteomes" id="UP000288216">
    <property type="component" value="Unassembled WGS sequence"/>
</dbReference>
<keyword evidence="5" id="KW-0406">Ion transport</keyword>
<reference evidence="11 12" key="1">
    <citation type="journal article" date="2018" name="Nat. Ecol. Evol.">
        <title>Shark genomes provide insights into elasmobranch evolution and the origin of vertebrates.</title>
        <authorList>
            <person name="Hara Y"/>
            <person name="Yamaguchi K"/>
            <person name="Onimaru K"/>
            <person name="Kadota M"/>
            <person name="Koyanagi M"/>
            <person name="Keeley SD"/>
            <person name="Tatsumi K"/>
            <person name="Tanaka K"/>
            <person name="Motone F"/>
            <person name="Kageyama Y"/>
            <person name="Nozu R"/>
            <person name="Adachi N"/>
            <person name="Nishimura O"/>
            <person name="Nakagawa R"/>
            <person name="Tanegashima C"/>
            <person name="Kiyatake I"/>
            <person name="Matsumoto R"/>
            <person name="Murakumo K"/>
            <person name="Nishida K"/>
            <person name="Terakita A"/>
            <person name="Kuratani S"/>
            <person name="Sato K"/>
            <person name="Hyodo S Kuraku.S."/>
        </authorList>
    </citation>
    <scope>NUCLEOTIDE SEQUENCE [LARGE SCALE GENOMIC DNA]</scope>
</reference>
<dbReference type="GO" id="GO:0005230">
    <property type="term" value="F:extracellular ligand-gated monoatomic ion channel activity"/>
    <property type="evidence" value="ECO:0007669"/>
    <property type="project" value="InterPro"/>
</dbReference>
<dbReference type="GO" id="GO:0005886">
    <property type="term" value="C:plasma membrane"/>
    <property type="evidence" value="ECO:0007669"/>
    <property type="project" value="UniProtKB-SubCell"/>
</dbReference>
<dbReference type="Gene3D" id="2.70.170.10">
    <property type="entry name" value="Neurotransmitter-gated ion-channel ligand-binding domain"/>
    <property type="match status" value="1"/>
</dbReference>
<evidence type="ECO:0000256" key="7">
    <source>
        <dbReference type="ARBA" id="ARBA00023214"/>
    </source>
</evidence>
<dbReference type="GO" id="GO:0004888">
    <property type="term" value="F:transmembrane signaling receptor activity"/>
    <property type="evidence" value="ECO:0007669"/>
    <property type="project" value="InterPro"/>
</dbReference>
<evidence type="ECO:0000256" key="9">
    <source>
        <dbReference type="SAM" id="Phobius"/>
    </source>
</evidence>
<comment type="caution">
    <text evidence="11">The sequence shown here is derived from an EMBL/GenBank/DDBJ whole genome shotgun (WGS) entry which is preliminary data.</text>
</comment>
<evidence type="ECO:0000256" key="3">
    <source>
        <dbReference type="ARBA" id="ARBA00022448"/>
    </source>
</evidence>
<evidence type="ECO:0000256" key="2">
    <source>
        <dbReference type="ARBA" id="ARBA00004236"/>
    </source>
</evidence>
<evidence type="ECO:0000313" key="12">
    <source>
        <dbReference type="Proteomes" id="UP000288216"/>
    </source>
</evidence>
<evidence type="ECO:0000256" key="8">
    <source>
        <dbReference type="ARBA" id="ARBA00023303"/>
    </source>
</evidence>
<dbReference type="AlphaFoldDB" id="A0A401NTJ8"/>
<dbReference type="PANTHER" id="PTHR18945">
    <property type="entry name" value="NEUROTRANSMITTER GATED ION CHANNEL"/>
    <property type="match status" value="1"/>
</dbReference>
<sequence length="94" mass="10604">MGIGTEEKWTGGNYAVTGVEKIELPQFSIVEYKLVSKKAVFATGSYPRLSLSFRLKRNIGYFILQTYMPSTLITILSWVSFWINYDASAARVAL</sequence>
<keyword evidence="8" id="KW-0407">Ion channel</keyword>
<evidence type="ECO:0000256" key="4">
    <source>
        <dbReference type="ARBA" id="ARBA00022475"/>
    </source>
</evidence>
<dbReference type="InterPro" id="IPR038050">
    <property type="entry name" value="Neuro_actylchol_rec"/>
</dbReference>
<evidence type="ECO:0000313" key="11">
    <source>
        <dbReference type="EMBL" id="GCB64211.1"/>
    </source>
</evidence>
<dbReference type="InterPro" id="IPR006201">
    <property type="entry name" value="Neur_channel"/>
</dbReference>
<comment type="subcellular location">
    <subcellularLocation>
        <location evidence="2">Cell membrane</location>
    </subcellularLocation>
    <subcellularLocation>
        <location evidence="1">Membrane</location>
        <topology evidence="1">Multi-pass membrane protein</topology>
    </subcellularLocation>
</comment>
<keyword evidence="9" id="KW-0812">Transmembrane</keyword>
<dbReference type="STRING" id="75743.A0A401NTJ8"/>
<dbReference type="EMBL" id="BFAA01005430">
    <property type="protein sequence ID" value="GCB64211.1"/>
    <property type="molecule type" value="Genomic_DNA"/>
</dbReference>
<dbReference type="OrthoDB" id="8890589at2759"/>
<dbReference type="GO" id="GO:0034707">
    <property type="term" value="C:chloride channel complex"/>
    <property type="evidence" value="ECO:0007669"/>
    <property type="project" value="UniProtKB-KW"/>
</dbReference>
<dbReference type="Pfam" id="PF02932">
    <property type="entry name" value="Neur_chan_memb"/>
    <property type="match status" value="1"/>
</dbReference>